<feature type="compositionally biased region" description="Basic and acidic residues" evidence="2">
    <location>
        <begin position="717"/>
        <end position="731"/>
    </location>
</feature>
<sequence length="1525" mass="172095">MDSHWTPGGSSSKSKGAVKNPIDDLLGDLLDDDPVPVKKKPAATVSSGRPQLSAKKQSSKDEDFYSSLALAAEDDDVSDVSEADVNKMAKSIADLDDLDADLFQAAGAAKTPKRGSLKEKSGKPGTPRRNTTPRSRGGTPRASSPPLRMTSPGNRVVTPSTQRITSPQGRGTPTAQTGIDPGRAGSGSRKSPVKEKKPQSPQSDSTPDYRPTTAPAKMTDLNERASVTLKPGQDQDRPRTVPKAKSLTFGEFDADDPLAGLDLSDDEEDLGLPTKKTPAKQQQQQQQQQQKAAEEKLSPRATLMDKQDSPRQRNMFDRPPTRSGTNNSENSEKIQEPAVKPTPKPALAKKKSEEALFSDDDDFLGGLGIEEKGSAPKAKVKDPDEEENRPAKSMMDKLLGKDSIAKQLEAPKERKEFVLDSKYTQSLDKSNDDDLMFGSYMPSAAAGSNSSRPTSRRSVRFQDDDDIFGLDDAPPKPRSTSAPAKKEEAPNMDWLEMAVTSKTPEKPADKAPSKTPEKPADKALEKTETQATKPTELTKPSTAPSAQKSGKADWLGLKDDDDEEEYDFLKQSSFSAPARQGPKTLPAKQQESSKSASTQQQQQQPQKAAEVLQKVADTRPTSGGSGKDDYLGLGDEVDPSKLLRNKSDPPKVGADLDDVLQEDDIFQTPRAPLARGDSSEQSIDQTADNDHDHDSSGRKPMFESAARRNQMNMSPRFKKESPRRSPERKAQDTSPRTKSLAEQLAQVSDKQVPVSTNQNQPFDASKAGLQFYNQNSLDTFPPTTAAEDELNSSTDFFSFKKKDPEPPSSSAYNATIGSPSANAYQNGFPPEAQNVLQPLSIFGSLQQQQQQTTLPFMSQVGNQNIQTGLQSFPDMSTGLLMSSGQQLQQQQQMLQRQQQLRQQQVMKQIQRQQQQFQRQQQQQLQQLQQQLMQPIMPEAQLFGVGNSLFMDDMSFGLAGQVDMDAQSKIRRLEVELQYARDILTSTKTRYEEEINAIEHSYKNRINLMEETNSKRETRWREENEQLLTQQVAKVRKMEEEKAELTTNMYRRLEDAEVEKAQEIERLKEVQRQALENIKKDHEETLIRLRRSKDQQIDAAAASHDTSRSLVAAVELIHNNAKDLGDLQRKVDHWHAQGLDDREISLRAKDEQLKMLQDRLNKQQEDTEQERHRLQELVARLETQIREQTRMLEEERWKVKQEQSRLQGLQSALEEERRSWADHQARERLNMEKSREALLEEQKSTLSQLHKERQSLAEEQVQFNMKQKMSREESSQYTSKVTQAKAEYEALSRAITEAKDRYDSLKVEYHREEDRIQEERRRMEKERAKMEKKESELMESAHMIKEKSQEIEETYAEASKKYEEGMMALAEAQRLENEEGKRIDTINHQLNLLKMKEKEMADERLRLSKEKREHEKFRNALLCPNCRHPARTNAINNAQQEAPPIGLLMQTYNQAFPNIPNGSVHPAFNPALQLSVNTLDAVTESIKSDRAVRHWKMEALKDQQYLEEQSLYLQTLKYMPYSSPKS</sequence>
<dbReference type="InterPro" id="IPR049390">
    <property type="entry name" value="FBF1_C"/>
</dbReference>
<feature type="compositionally biased region" description="Basic and acidic residues" evidence="2">
    <location>
        <begin position="503"/>
        <end position="528"/>
    </location>
</feature>
<feature type="compositionally biased region" description="Polar residues" evidence="2">
    <location>
        <begin position="529"/>
        <end position="548"/>
    </location>
</feature>
<dbReference type="EMBL" id="JAIWYP010000002">
    <property type="protein sequence ID" value="KAH3871344.1"/>
    <property type="molecule type" value="Genomic_DNA"/>
</dbReference>
<dbReference type="OrthoDB" id="8195456at2759"/>
<keyword evidence="5" id="KW-1185">Reference proteome</keyword>
<evidence type="ECO:0000256" key="1">
    <source>
        <dbReference type="SAM" id="Coils"/>
    </source>
</evidence>
<dbReference type="Pfam" id="PF21007">
    <property type="entry name" value="FBF1"/>
    <property type="match status" value="1"/>
</dbReference>
<evidence type="ECO:0000259" key="3">
    <source>
        <dbReference type="Pfam" id="PF21007"/>
    </source>
</evidence>
<name>A0A9D4M8U7_DREPO</name>
<feature type="compositionally biased region" description="Low complexity" evidence="2">
    <location>
        <begin position="587"/>
        <end position="609"/>
    </location>
</feature>
<evidence type="ECO:0000256" key="2">
    <source>
        <dbReference type="SAM" id="MobiDB-lite"/>
    </source>
</evidence>
<gene>
    <name evidence="4" type="ORF">DPMN_034542</name>
</gene>
<feature type="coiled-coil region" evidence="1">
    <location>
        <begin position="1020"/>
        <end position="1094"/>
    </location>
</feature>
<dbReference type="GO" id="GO:0036064">
    <property type="term" value="C:ciliary basal body"/>
    <property type="evidence" value="ECO:0007669"/>
    <property type="project" value="TreeGrafter"/>
</dbReference>
<reference evidence="4" key="2">
    <citation type="submission" date="2020-11" db="EMBL/GenBank/DDBJ databases">
        <authorList>
            <person name="McCartney M.A."/>
            <person name="Auch B."/>
            <person name="Kono T."/>
            <person name="Mallez S."/>
            <person name="Becker A."/>
            <person name="Gohl D.M."/>
            <person name="Silverstein K.A.T."/>
            <person name="Koren S."/>
            <person name="Bechman K.B."/>
            <person name="Herman A."/>
            <person name="Abrahante J.E."/>
            <person name="Garbe J."/>
        </authorList>
    </citation>
    <scope>NUCLEOTIDE SEQUENCE</scope>
    <source>
        <strain evidence="4">Duluth1</strain>
        <tissue evidence="4">Whole animal</tissue>
    </source>
</reference>
<feature type="compositionally biased region" description="Polar residues" evidence="2">
    <location>
        <begin position="44"/>
        <end position="56"/>
    </location>
</feature>
<evidence type="ECO:0000313" key="4">
    <source>
        <dbReference type="EMBL" id="KAH3871344.1"/>
    </source>
</evidence>
<reference evidence="4" key="1">
    <citation type="journal article" date="2019" name="bioRxiv">
        <title>The Genome of the Zebra Mussel, Dreissena polymorpha: A Resource for Invasive Species Research.</title>
        <authorList>
            <person name="McCartney M.A."/>
            <person name="Auch B."/>
            <person name="Kono T."/>
            <person name="Mallez S."/>
            <person name="Zhang Y."/>
            <person name="Obille A."/>
            <person name="Becker A."/>
            <person name="Abrahante J.E."/>
            <person name="Garbe J."/>
            <person name="Badalamenti J.P."/>
            <person name="Herman A."/>
            <person name="Mangelson H."/>
            <person name="Liachko I."/>
            <person name="Sullivan S."/>
            <person name="Sone E.D."/>
            <person name="Koren S."/>
            <person name="Silverstein K.A.T."/>
            <person name="Beckman K.B."/>
            <person name="Gohl D.M."/>
        </authorList>
    </citation>
    <scope>NUCLEOTIDE SEQUENCE</scope>
    <source>
        <strain evidence="4">Duluth1</strain>
        <tissue evidence="4">Whole animal</tissue>
    </source>
</reference>
<feature type="compositionally biased region" description="Basic and acidic residues" evidence="2">
    <location>
        <begin position="688"/>
        <end position="701"/>
    </location>
</feature>
<keyword evidence="1" id="KW-0175">Coiled coil</keyword>
<dbReference type="Proteomes" id="UP000828390">
    <property type="component" value="Unassembled WGS sequence"/>
</dbReference>
<dbReference type="GO" id="GO:0005814">
    <property type="term" value="C:centriole"/>
    <property type="evidence" value="ECO:0007669"/>
    <property type="project" value="TreeGrafter"/>
</dbReference>
<feature type="compositionally biased region" description="Acidic residues" evidence="2">
    <location>
        <begin position="655"/>
        <end position="665"/>
    </location>
</feature>
<feature type="domain" description="Fas-binding factor 1 C-terminal" evidence="3">
    <location>
        <begin position="972"/>
        <end position="1516"/>
    </location>
</feature>
<dbReference type="PANTHER" id="PTHR33689">
    <property type="entry name" value="FAS-BINDING FACTOR 1"/>
    <property type="match status" value="1"/>
</dbReference>
<dbReference type="GO" id="GO:0090162">
    <property type="term" value="P:establishment of epithelial cell polarity"/>
    <property type="evidence" value="ECO:0007669"/>
    <property type="project" value="InterPro"/>
</dbReference>
<feature type="region of interest" description="Disordered" evidence="2">
    <location>
        <begin position="1"/>
        <end position="62"/>
    </location>
</feature>
<dbReference type="PANTHER" id="PTHR33689:SF1">
    <property type="entry name" value="FAS-BINDING FACTOR 1"/>
    <property type="match status" value="1"/>
</dbReference>
<feature type="compositionally biased region" description="Basic and acidic residues" evidence="2">
    <location>
        <begin position="638"/>
        <end position="649"/>
    </location>
</feature>
<feature type="compositionally biased region" description="Acidic residues" evidence="2">
    <location>
        <begin position="25"/>
        <end position="34"/>
    </location>
</feature>
<protein>
    <recommendedName>
        <fullName evidence="3">Fas-binding factor 1 C-terminal domain-containing protein</fullName>
    </recommendedName>
</protein>
<accession>A0A9D4M8U7</accession>
<feature type="region of interest" description="Disordered" evidence="2">
    <location>
        <begin position="106"/>
        <end position="762"/>
    </location>
</feature>
<comment type="caution">
    <text evidence="4">The sequence shown here is derived from an EMBL/GenBank/DDBJ whole genome shotgun (WGS) entry which is preliminary data.</text>
</comment>
<evidence type="ECO:0000313" key="5">
    <source>
        <dbReference type="Proteomes" id="UP000828390"/>
    </source>
</evidence>
<proteinExistence type="predicted"/>
<organism evidence="4 5">
    <name type="scientific">Dreissena polymorpha</name>
    <name type="common">Zebra mussel</name>
    <name type="synonym">Mytilus polymorpha</name>
    <dbReference type="NCBI Taxonomy" id="45954"/>
    <lineage>
        <taxon>Eukaryota</taxon>
        <taxon>Metazoa</taxon>
        <taxon>Spiralia</taxon>
        <taxon>Lophotrochozoa</taxon>
        <taxon>Mollusca</taxon>
        <taxon>Bivalvia</taxon>
        <taxon>Autobranchia</taxon>
        <taxon>Heteroconchia</taxon>
        <taxon>Euheterodonta</taxon>
        <taxon>Imparidentia</taxon>
        <taxon>Neoheterodontei</taxon>
        <taxon>Myida</taxon>
        <taxon>Dreissenoidea</taxon>
        <taxon>Dreissenidae</taxon>
        <taxon>Dreissena</taxon>
    </lineage>
</organism>
<feature type="compositionally biased region" description="Low complexity" evidence="2">
    <location>
        <begin position="281"/>
        <end position="290"/>
    </location>
</feature>
<feature type="compositionally biased region" description="Polar residues" evidence="2">
    <location>
        <begin position="745"/>
        <end position="762"/>
    </location>
</feature>
<feature type="compositionally biased region" description="Polar residues" evidence="2">
    <location>
        <begin position="151"/>
        <end position="177"/>
    </location>
</feature>
<dbReference type="GO" id="GO:0060271">
    <property type="term" value="P:cilium assembly"/>
    <property type="evidence" value="ECO:0007669"/>
    <property type="project" value="InterPro"/>
</dbReference>
<dbReference type="InterPro" id="IPR033561">
    <property type="entry name" value="FBF1"/>
</dbReference>
<feature type="coiled-coil region" evidence="1">
    <location>
        <begin position="1145"/>
        <end position="1339"/>
    </location>
</feature>
<dbReference type="GO" id="GO:0097539">
    <property type="term" value="C:ciliary transition fiber"/>
    <property type="evidence" value="ECO:0007669"/>
    <property type="project" value="InterPro"/>
</dbReference>
<feature type="compositionally biased region" description="Basic and acidic residues" evidence="2">
    <location>
        <begin position="369"/>
        <end position="419"/>
    </location>
</feature>
<feature type="compositionally biased region" description="Basic and acidic residues" evidence="2">
    <location>
        <begin position="292"/>
        <end position="320"/>
    </location>
</feature>